<reference evidence="2 3" key="1">
    <citation type="journal article" date="2017" name="Antonie Van Leeuwenhoek">
        <title>Rhizobium rhizosphaerae sp. nov., a novel species isolated from rice rhizosphere.</title>
        <authorList>
            <person name="Zhao J.J."/>
            <person name="Zhang J."/>
            <person name="Zhang R.J."/>
            <person name="Zhang C.W."/>
            <person name="Yin H.Q."/>
            <person name="Zhang X.X."/>
        </authorList>
    </citation>
    <scope>NUCLEOTIDE SEQUENCE [LARGE SCALE GENOMIC DNA]</scope>
    <source>
        <strain evidence="2 3">RD15</strain>
    </source>
</reference>
<sequence>MILRDHLPAGHVLLGRKAASKSALIALLAEAAAERSGLAATPIRAALSAREALGSTGVGKGVAVPHAMVEGLDKVVCLFVRLDRPVDFAAVDDEPVDLVFLVLVPPAQRSQSLSLLSALARRLRESDAARGLRAAPSAEAALAILAPEED</sequence>
<organism evidence="2 3">
    <name type="scientific">Xaviernesmea rhizosphaerae</name>
    <dbReference type="NCBI Taxonomy" id="1672749"/>
    <lineage>
        <taxon>Bacteria</taxon>
        <taxon>Pseudomonadati</taxon>
        <taxon>Pseudomonadota</taxon>
        <taxon>Alphaproteobacteria</taxon>
        <taxon>Hyphomicrobiales</taxon>
        <taxon>Rhizobiaceae</taxon>
        <taxon>Rhizobium/Agrobacterium group</taxon>
        <taxon>Xaviernesmea</taxon>
    </lineage>
</organism>
<dbReference type="PROSITE" id="PS51094">
    <property type="entry name" value="PTS_EIIA_TYPE_2"/>
    <property type="match status" value="1"/>
</dbReference>
<accession>A0ABX3PF13</accession>
<proteinExistence type="predicted"/>
<evidence type="ECO:0000313" key="3">
    <source>
        <dbReference type="Proteomes" id="UP000192652"/>
    </source>
</evidence>
<name>A0ABX3PF13_9HYPH</name>
<dbReference type="Pfam" id="PF00359">
    <property type="entry name" value="PTS_EIIA_2"/>
    <property type="match status" value="1"/>
</dbReference>
<dbReference type="PANTHER" id="PTHR47738">
    <property type="entry name" value="PTS SYSTEM FRUCTOSE-LIKE EIIA COMPONENT-RELATED"/>
    <property type="match status" value="1"/>
</dbReference>
<keyword evidence="3" id="KW-1185">Reference proteome</keyword>
<dbReference type="InterPro" id="IPR002178">
    <property type="entry name" value="PTS_EIIA_type-2_dom"/>
</dbReference>
<dbReference type="PROSITE" id="PS00372">
    <property type="entry name" value="PTS_EIIA_TYPE_2_HIS"/>
    <property type="match status" value="1"/>
</dbReference>
<dbReference type="Proteomes" id="UP000192652">
    <property type="component" value="Unassembled WGS sequence"/>
</dbReference>
<comment type="caution">
    <text evidence="2">The sequence shown here is derived from an EMBL/GenBank/DDBJ whole genome shotgun (WGS) entry which is preliminary data.</text>
</comment>
<dbReference type="InterPro" id="IPR051541">
    <property type="entry name" value="PTS_SugarTrans_NitroReg"/>
</dbReference>
<evidence type="ECO:0000313" key="2">
    <source>
        <dbReference type="EMBL" id="OQP86642.1"/>
    </source>
</evidence>
<feature type="domain" description="PTS EIIA type-2" evidence="1">
    <location>
        <begin position="5"/>
        <end position="148"/>
    </location>
</feature>
<evidence type="ECO:0000259" key="1">
    <source>
        <dbReference type="PROSITE" id="PS51094"/>
    </source>
</evidence>
<dbReference type="PANTHER" id="PTHR47738:SF1">
    <property type="entry name" value="NITROGEN REGULATORY PROTEIN"/>
    <property type="match status" value="1"/>
</dbReference>
<dbReference type="RefSeq" id="WP_081175771.1">
    <property type="nucleotide sequence ID" value="NZ_MSPX01000006.1"/>
</dbReference>
<dbReference type="EMBL" id="MSPX01000006">
    <property type="protein sequence ID" value="OQP86642.1"/>
    <property type="molecule type" value="Genomic_DNA"/>
</dbReference>
<protein>
    <recommendedName>
        <fullName evidence="1">PTS EIIA type-2 domain-containing protein</fullName>
    </recommendedName>
</protein>
<dbReference type="SUPFAM" id="SSF55804">
    <property type="entry name" value="Phoshotransferase/anion transport protein"/>
    <property type="match status" value="1"/>
</dbReference>
<dbReference type="InterPro" id="IPR016152">
    <property type="entry name" value="PTrfase/Anion_transptr"/>
</dbReference>
<gene>
    <name evidence="2" type="ORF">BTR14_09340</name>
</gene>
<dbReference type="Gene3D" id="3.40.930.10">
    <property type="entry name" value="Mannitol-specific EII, Chain A"/>
    <property type="match status" value="1"/>
</dbReference>